<dbReference type="SUPFAM" id="SSF55729">
    <property type="entry name" value="Acyl-CoA N-acyltransferases (Nat)"/>
    <property type="match status" value="1"/>
</dbReference>
<gene>
    <name evidence="4" type="ORF">SAMN05444515_101275</name>
</gene>
<dbReference type="GO" id="GO:0016747">
    <property type="term" value="F:acyltransferase activity, transferring groups other than amino-acyl groups"/>
    <property type="evidence" value="ECO:0007669"/>
    <property type="project" value="InterPro"/>
</dbReference>
<keyword evidence="5" id="KW-1185">Reference proteome</keyword>
<sequence>MIREATADDFADIRQIRLESAAQAHWFLPREFWEQQVEQMPDAPPKEAEIWVLEQGGEVRGFCWLQASRLEVMVATCCQGVGLGSRLLDFVKDRRPALEAAVFADNDRAVAFLRHHGFEVLERHEHADMGKDELTMQWRSRQSASA</sequence>
<evidence type="ECO:0000256" key="2">
    <source>
        <dbReference type="ARBA" id="ARBA00023315"/>
    </source>
</evidence>
<evidence type="ECO:0000313" key="5">
    <source>
        <dbReference type="Proteomes" id="UP000199256"/>
    </source>
</evidence>
<evidence type="ECO:0000313" key="4">
    <source>
        <dbReference type="EMBL" id="SEK26856.1"/>
    </source>
</evidence>
<dbReference type="RefSeq" id="WP_177169795.1">
    <property type="nucleotide sequence ID" value="NZ_FOAA01000001.1"/>
</dbReference>
<proteinExistence type="predicted"/>
<dbReference type="EMBL" id="FOAA01000001">
    <property type="protein sequence ID" value="SEK26856.1"/>
    <property type="molecule type" value="Genomic_DNA"/>
</dbReference>
<feature type="domain" description="N-acetyltransferase" evidence="3">
    <location>
        <begin position="1"/>
        <end position="141"/>
    </location>
</feature>
<evidence type="ECO:0000259" key="3">
    <source>
        <dbReference type="PROSITE" id="PS51186"/>
    </source>
</evidence>
<evidence type="ECO:0000256" key="1">
    <source>
        <dbReference type="ARBA" id="ARBA00022679"/>
    </source>
</evidence>
<dbReference type="PROSITE" id="PS51186">
    <property type="entry name" value="GNAT"/>
    <property type="match status" value="1"/>
</dbReference>
<keyword evidence="1 4" id="KW-0808">Transferase</keyword>
<accession>A0A1H7FL94</accession>
<reference evidence="5" key="1">
    <citation type="submission" date="2016-10" db="EMBL/GenBank/DDBJ databases">
        <authorList>
            <person name="Varghese N."/>
            <person name="Submissions S."/>
        </authorList>
    </citation>
    <scope>NUCLEOTIDE SEQUENCE [LARGE SCALE GENOMIC DNA]</scope>
    <source>
        <strain evidence="5">DSM 241</strain>
    </source>
</reference>
<keyword evidence="2" id="KW-0012">Acyltransferase</keyword>
<dbReference type="AlphaFoldDB" id="A0A1H7FL94"/>
<organism evidence="4 5">
    <name type="scientific">Ectothiorhodospira marina</name>
    <dbReference type="NCBI Taxonomy" id="1396821"/>
    <lineage>
        <taxon>Bacteria</taxon>
        <taxon>Pseudomonadati</taxon>
        <taxon>Pseudomonadota</taxon>
        <taxon>Gammaproteobacteria</taxon>
        <taxon>Chromatiales</taxon>
        <taxon>Ectothiorhodospiraceae</taxon>
        <taxon>Ectothiorhodospira</taxon>
    </lineage>
</organism>
<dbReference type="Pfam" id="PF13508">
    <property type="entry name" value="Acetyltransf_7"/>
    <property type="match status" value="1"/>
</dbReference>
<dbReference type="Gene3D" id="3.40.630.30">
    <property type="match status" value="1"/>
</dbReference>
<dbReference type="STRING" id="1396821.SAMN05444515_101275"/>
<dbReference type="PANTHER" id="PTHR43800:SF1">
    <property type="entry name" value="PEPTIDYL-LYSINE N-ACETYLTRANSFERASE YJAB"/>
    <property type="match status" value="1"/>
</dbReference>
<protein>
    <submittedName>
        <fullName evidence="4">Putative acetyltransferase</fullName>
    </submittedName>
</protein>
<name>A0A1H7FL94_9GAMM</name>
<dbReference type="InterPro" id="IPR000182">
    <property type="entry name" value="GNAT_dom"/>
</dbReference>
<dbReference type="InterPro" id="IPR016181">
    <property type="entry name" value="Acyl_CoA_acyltransferase"/>
</dbReference>
<dbReference type="Proteomes" id="UP000199256">
    <property type="component" value="Unassembled WGS sequence"/>
</dbReference>
<dbReference type="PANTHER" id="PTHR43800">
    <property type="entry name" value="PEPTIDYL-LYSINE N-ACETYLTRANSFERASE YJAB"/>
    <property type="match status" value="1"/>
</dbReference>